<feature type="coiled-coil region" evidence="6">
    <location>
        <begin position="233"/>
        <end position="260"/>
    </location>
</feature>
<evidence type="ECO:0000313" key="12">
    <source>
        <dbReference type="Proteomes" id="UP000261284"/>
    </source>
</evidence>
<comment type="catalytic activity">
    <reaction evidence="1">
        <text>ATP + protein L-histidine = ADP + protein N-phospho-L-histidine.</text>
        <dbReference type="EC" id="2.7.13.3"/>
    </reaction>
</comment>
<reference evidence="11 12" key="1">
    <citation type="submission" date="2018-08" db="EMBL/GenBank/DDBJ databases">
        <title>Chitinophagaceae sp. K23C18032701, a novel bacterium isolated from forest soil.</title>
        <authorList>
            <person name="Wang C."/>
        </authorList>
    </citation>
    <scope>NUCLEOTIDE SEQUENCE [LARGE SCALE GENOMIC DNA]</scope>
    <source>
        <strain evidence="11 12">K23C18032701</strain>
    </source>
</reference>
<dbReference type="SMART" id="SM00091">
    <property type="entry name" value="PAS"/>
    <property type="match status" value="1"/>
</dbReference>
<dbReference type="NCBIfam" id="TIGR00229">
    <property type="entry name" value="sensory_box"/>
    <property type="match status" value="1"/>
</dbReference>
<dbReference type="PROSITE" id="PS50113">
    <property type="entry name" value="PAC"/>
    <property type="match status" value="1"/>
</dbReference>
<evidence type="ECO:0000259" key="10">
    <source>
        <dbReference type="PROSITE" id="PS50113"/>
    </source>
</evidence>
<evidence type="ECO:0000256" key="1">
    <source>
        <dbReference type="ARBA" id="ARBA00000085"/>
    </source>
</evidence>
<dbReference type="SMART" id="SM00448">
    <property type="entry name" value="REC"/>
    <property type="match status" value="1"/>
</dbReference>
<dbReference type="Gene3D" id="3.40.50.2300">
    <property type="match status" value="1"/>
</dbReference>
<dbReference type="SMART" id="SM00388">
    <property type="entry name" value="HisKA"/>
    <property type="match status" value="1"/>
</dbReference>
<sequence>MKSIFTIFRKKIPVSAVPVKDQRQLFDFLIREISVPKRAEELIAVGKRDRSSAADELLPDYFLFERYLTNLDPEQKHTRKSLRTAIQQKFPELASDPFLSILFISDIEKRQRLSVFFVQQCLTICGNSFGTSNKFLEQLSLHLAASQRQDASEQNLQDLQGLTDSLYNYVTTNFGQGLAERIYNNAYQETARFYRQLEVFPHLISILPKSIVGLAQLNILTQSQVEQIYLEKQKETEGLNIQLKQKIEEAEEARNLALKNEILLSSVIASSLDAMVSLDEHGSIIHWNRAAVEIFGYQPEEAIGQKLSDIIVPPNQAAAHKHGFERFLRTRESSIMNRRLELSAMRKNGDIFPVEIVITMAEHKDGLYFNGFIRDISERKEKENELIQTRLQAELAAKAKTDFLSVMSHEIRTPLHAIIGFSHLLLENRPRADQQEFLNMLKFSGETLLHIINDILDFNKLESGKLELDTEEFNLKDLLDNIYKTFLPKAKENGIQLQLLFDQRLPAHVKADPGRISQVINNLVSNAIKFTPKGSVKIIVTLESEENNDCMVEFAVKDTGIGIAYDKQQKIFDLFTQADSNTTRKYGGTGLGLSIAKKLLQLMKSDIKLESDTWNGSKFYFSVRLQKAGGVAESPDDAMQSEGRYNRHAFDGKKILLAEDNEINVMVARQFVADWGGLVVVANNGIEAVDLFTTDTFDLVLMDLQMPQMDGFTSSREIRKHNSHVPIVALTASPIDEVIGNIMSSGMNDYISKPFVPDMLYSKLSKYLLQAAPVQ</sequence>
<feature type="domain" description="Response regulatory" evidence="8">
    <location>
        <begin position="654"/>
        <end position="768"/>
    </location>
</feature>
<dbReference type="Pfam" id="PF02518">
    <property type="entry name" value="HATPase_c"/>
    <property type="match status" value="1"/>
</dbReference>
<dbReference type="InterPro" id="IPR036097">
    <property type="entry name" value="HisK_dim/P_sf"/>
</dbReference>
<evidence type="ECO:0000259" key="7">
    <source>
        <dbReference type="PROSITE" id="PS50109"/>
    </source>
</evidence>
<evidence type="ECO:0000259" key="9">
    <source>
        <dbReference type="PROSITE" id="PS50112"/>
    </source>
</evidence>
<keyword evidence="12" id="KW-1185">Reference proteome</keyword>
<dbReference type="PANTHER" id="PTHR45339:SF1">
    <property type="entry name" value="HYBRID SIGNAL TRANSDUCTION HISTIDINE KINASE J"/>
    <property type="match status" value="1"/>
</dbReference>
<dbReference type="EC" id="2.7.13.3" evidence="2"/>
<feature type="domain" description="PAC" evidence="10">
    <location>
        <begin position="338"/>
        <end position="388"/>
    </location>
</feature>
<dbReference type="SUPFAM" id="SSF52172">
    <property type="entry name" value="CheY-like"/>
    <property type="match status" value="1"/>
</dbReference>
<evidence type="ECO:0000256" key="3">
    <source>
        <dbReference type="ARBA" id="ARBA00022553"/>
    </source>
</evidence>
<dbReference type="PROSITE" id="PS50112">
    <property type="entry name" value="PAS"/>
    <property type="match status" value="1"/>
</dbReference>
<dbReference type="CDD" id="cd00130">
    <property type="entry name" value="PAS"/>
    <property type="match status" value="1"/>
</dbReference>
<keyword evidence="3 5" id="KW-0597">Phosphoprotein</keyword>
<dbReference type="SUPFAM" id="SSF55785">
    <property type="entry name" value="PYP-like sensor domain (PAS domain)"/>
    <property type="match status" value="1"/>
</dbReference>
<dbReference type="InterPro" id="IPR000700">
    <property type="entry name" value="PAS-assoc_C"/>
</dbReference>
<dbReference type="InterPro" id="IPR001789">
    <property type="entry name" value="Sig_transdc_resp-reg_receiver"/>
</dbReference>
<proteinExistence type="predicted"/>
<dbReference type="PRINTS" id="PR00344">
    <property type="entry name" value="BCTRLSENSOR"/>
</dbReference>
<feature type="modified residue" description="4-aspartylphosphate" evidence="5">
    <location>
        <position position="703"/>
    </location>
</feature>
<dbReference type="GO" id="GO:0000155">
    <property type="term" value="F:phosphorelay sensor kinase activity"/>
    <property type="evidence" value="ECO:0007669"/>
    <property type="project" value="InterPro"/>
</dbReference>
<dbReference type="InterPro" id="IPR003594">
    <property type="entry name" value="HATPase_dom"/>
</dbReference>
<dbReference type="InterPro" id="IPR011006">
    <property type="entry name" value="CheY-like_superfamily"/>
</dbReference>
<dbReference type="InterPro" id="IPR003661">
    <property type="entry name" value="HisK_dim/P_dom"/>
</dbReference>
<protein>
    <recommendedName>
        <fullName evidence="2">histidine kinase</fullName>
        <ecNumber evidence="2">2.7.13.3</ecNumber>
    </recommendedName>
</protein>
<evidence type="ECO:0000256" key="2">
    <source>
        <dbReference type="ARBA" id="ARBA00012438"/>
    </source>
</evidence>
<dbReference type="InterPro" id="IPR035965">
    <property type="entry name" value="PAS-like_dom_sf"/>
</dbReference>
<evidence type="ECO:0000256" key="5">
    <source>
        <dbReference type="PROSITE-ProRule" id="PRU00169"/>
    </source>
</evidence>
<dbReference type="RefSeq" id="WP_116846025.1">
    <property type="nucleotide sequence ID" value="NZ_QTJU01000001.1"/>
</dbReference>
<dbReference type="CDD" id="cd16922">
    <property type="entry name" value="HATPase_EvgS-ArcB-TorS-like"/>
    <property type="match status" value="1"/>
</dbReference>
<dbReference type="InterPro" id="IPR013767">
    <property type="entry name" value="PAS_fold"/>
</dbReference>
<dbReference type="SUPFAM" id="SSF55874">
    <property type="entry name" value="ATPase domain of HSP90 chaperone/DNA topoisomerase II/histidine kinase"/>
    <property type="match status" value="1"/>
</dbReference>
<dbReference type="OrthoDB" id="9811889at2"/>
<keyword evidence="6" id="KW-0175">Coiled coil</keyword>
<dbReference type="FunFam" id="3.30.565.10:FF:000010">
    <property type="entry name" value="Sensor histidine kinase RcsC"/>
    <property type="match status" value="1"/>
</dbReference>
<dbReference type="CDD" id="cd00082">
    <property type="entry name" value="HisKA"/>
    <property type="match status" value="1"/>
</dbReference>
<dbReference type="SMART" id="SM00387">
    <property type="entry name" value="HATPase_c"/>
    <property type="match status" value="1"/>
</dbReference>
<dbReference type="InterPro" id="IPR004358">
    <property type="entry name" value="Sig_transdc_His_kin-like_C"/>
</dbReference>
<evidence type="ECO:0000313" key="11">
    <source>
        <dbReference type="EMBL" id="RFM30269.1"/>
    </source>
</evidence>
<dbReference type="Gene3D" id="1.10.287.130">
    <property type="match status" value="1"/>
</dbReference>
<evidence type="ECO:0000256" key="6">
    <source>
        <dbReference type="SAM" id="Coils"/>
    </source>
</evidence>
<dbReference type="CDD" id="cd17546">
    <property type="entry name" value="REC_hyHK_CKI1_RcsC-like"/>
    <property type="match status" value="1"/>
</dbReference>
<dbReference type="Pfam" id="PF00989">
    <property type="entry name" value="PAS"/>
    <property type="match status" value="1"/>
</dbReference>
<evidence type="ECO:0000256" key="4">
    <source>
        <dbReference type="ARBA" id="ARBA00023012"/>
    </source>
</evidence>
<dbReference type="EMBL" id="QTJU01000001">
    <property type="protein sequence ID" value="RFM30269.1"/>
    <property type="molecule type" value="Genomic_DNA"/>
</dbReference>
<feature type="domain" description="Histidine kinase" evidence="7">
    <location>
        <begin position="406"/>
        <end position="627"/>
    </location>
</feature>
<dbReference type="PROSITE" id="PS50109">
    <property type="entry name" value="HIS_KIN"/>
    <property type="match status" value="1"/>
</dbReference>
<dbReference type="Pfam" id="PF00512">
    <property type="entry name" value="HisKA"/>
    <property type="match status" value="1"/>
</dbReference>
<dbReference type="InterPro" id="IPR036890">
    <property type="entry name" value="HATPase_C_sf"/>
</dbReference>
<feature type="domain" description="PAS" evidence="9">
    <location>
        <begin position="260"/>
        <end position="331"/>
    </location>
</feature>
<accession>A0A3E1NQN0</accession>
<dbReference type="Gene3D" id="3.30.450.20">
    <property type="entry name" value="PAS domain"/>
    <property type="match status" value="1"/>
</dbReference>
<evidence type="ECO:0000259" key="8">
    <source>
        <dbReference type="PROSITE" id="PS50110"/>
    </source>
</evidence>
<dbReference type="Gene3D" id="3.30.565.10">
    <property type="entry name" value="Histidine kinase-like ATPase, C-terminal domain"/>
    <property type="match status" value="1"/>
</dbReference>
<keyword evidence="4" id="KW-0902">Two-component regulatory system</keyword>
<dbReference type="InterPro" id="IPR005467">
    <property type="entry name" value="His_kinase_dom"/>
</dbReference>
<dbReference type="PANTHER" id="PTHR45339">
    <property type="entry name" value="HYBRID SIGNAL TRANSDUCTION HISTIDINE KINASE J"/>
    <property type="match status" value="1"/>
</dbReference>
<dbReference type="Proteomes" id="UP000261284">
    <property type="component" value="Unassembled WGS sequence"/>
</dbReference>
<dbReference type="InterPro" id="IPR000014">
    <property type="entry name" value="PAS"/>
</dbReference>
<gene>
    <name evidence="11" type="ORF">DXN05_04685</name>
</gene>
<dbReference type="PROSITE" id="PS50110">
    <property type="entry name" value="RESPONSE_REGULATORY"/>
    <property type="match status" value="1"/>
</dbReference>
<dbReference type="Pfam" id="PF00072">
    <property type="entry name" value="Response_reg"/>
    <property type="match status" value="1"/>
</dbReference>
<name>A0A3E1NQN0_9BACT</name>
<organism evidence="11 12">
    <name type="scientific">Deminuibacter soli</name>
    <dbReference type="NCBI Taxonomy" id="2291815"/>
    <lineage>
        <taxon>Bacteria</taxon>
        <taxon>Pseudomonadati</taxon>
        <taxon>Bacteroidota</taxon>
        <taxon>Chitinophagia</taxon>
        <taxon>Chitinophagales</taxon>
        <taxon>Chitinophagaceae</taxon>
        <taxon>Deminuibacter</taxon>
    </lineage>
</organism>
<dbReference type="SUPFAM" id="SSF47384">
    <property type="entry name" value="Homodimeric domain of signal transducing histidine kinase"/>
    <property type="match status" value="1"/>
</dbReference>
<comment type="caution">
    <text evidence="11">The sequence shown here is derived from an EMBL/GenBank/DDBJ whole genome shotgun (WGS) entry which is preliminary data.</text>
</comment>
<dbReference type="AlphaFoldDB" id="A0A3E1NQN0"/>